<dbReference type="RefSeq" id="WP_344196538.1">
    <property type="nucleotide sequence ID" value="NZ_BAAAME010000001.1"/>
</dbReference>
<name>A0ABP4VI77_9ACTN</name>
<dbReference type="SUPFAM" id="SSF51735">
    <property type="entry name" value="NAD(P)-binding Rossmann-fold domains"/>
    <property type="match status" value="1"/>
</dbReference>
<evidence type="ECO:0000313" key="2">
    <source>
        <dbReference type="EMBL" id="GAA1723916.1"/>
    </source>
</evidence>
<dbReference type="EMBL" id="BAAAME010000001">
    <property type="protein sequence ID" value="GAA1723916.1"/>
    <property type="molecule type" value="Genomic_DNA"/>
</dbReference>
<reference evidence="3" key="1">
    <citation type="journal article" date="2019" name="Int. J. Syst. Evol. Microbiol.">
        <title>The Global Catalogue of Microorganisms (GCM) 10K type strain sequencing project: providing services to taxonomists for standard genome sequencing and annotation.</title>
        <authorList>
            <consortium name="The Broad Institute Genomics Platform"/>
            <consortium name="The Broad Institute Genome Sequencing Center for Infectious Disease"/>
            <person name="Wu L."/>
            <person name="Ma J."/>
        </authorList>
    </citation>
    <scope>NUCLEOTIDE SEQUENCE [LARGE SCALE GENOMIC DNA]</scope>
    <source>
        <strain evidence="3">JCM 13518</strain>
    </source>
</reference>
<gene>
    <name evidence="2" type="ORF">GCM10009710_00880</name>
</gene>
<evidence type="ECO:0000256" key="1">
    <source>
        <dbReference type="SAM" id="MobiDB-lite"/>
    </source>
</evidence>
<organism evidence="2 3">
    <name type="scientific">Aeromicrobium alkaliterrae</name>
    <dbReference type="NCBI Taxonomy" id="302168"/>
    <lineage>
        <taxon>Bacteria</taxon>
        <taxon>Bacillati</taxon>
        <taxon>Actinomycetota</taxon>
        <taxon>Actinomycetes</taxon>
        <taxon>Propionibacteriales</taxon>
        <taxon>Nocardioidaceae</taxon>
        <taxon>Aeromicrobium</taxon>
    </lineage>
</organism>
<dbReference type="Proteomes" id="UP001501057">
    <property type="component" value="Unassembled WGS sequence"/>
</dbReference>
<comment type="caution">
    <text evidence="2">The sequence shown here is derived from an EMBL/GenBank/DDBJ whole genome shotgun (WGS) entry which is preliminary data.</text>
</comment>
<proteinExistence type="predicted"/>
<feature type="compositionally biased region" description="Low complexity" evidence="1">
    <location>
        <begin position="219"/>
        <end position="232"/>
    </location>
</feature>
<protein>
    <submittedName>
        <fullName evidence="2">Uncharacterized protein</fullName>
    </submittedName>
</protein>
<sequence>MSPVHVVIGPRTQVGSALLELLAGQDVVAVARHERDVEALAGLADARVVLAADAAGVVAPVADLVLHVCALGPIHPEDPLPDDADRFEAELAAIDALVGATTGQVRIVLVSTVIALAPTADRRLYGGWKNLAEERLDRIALHHGDRCTVSVLYPGRIIAPSERQGLGDRLSSTFENVAKKMLRETSRSPRRAIIGVDAKIWSALRALSLVVLTVRPSRTPELTTTSPSTSTPHRPEATP</sequence>
<feature type="region of interest" description="Disordered" evidence="1">
    <location>
        <begin position="219"/>
        <end position="239"/>
    </location>
</feature>
<keyword evidence="3" id="KW-1185">Reference proteome</keyword>
<dbReference type="Gene3D" id="3.40.50.720">
    <property type="entry name" value="NAD(P)-binding Rossmann-like Domain"/>
    <property type="match status" value="1"/>
</dbReference>
<evidence type="ECO:0000313" key="3">
    <source>
        <dbReference type="Proteomes" id="UP001501057"/>
    </source>
</evidence>
<dbReference type="InterPro" id="IPR036291">
    <property type="entry name" value="NAD(P)-bd_dom_sf"/>
</dbReference>
<accession>A0ABP4VI77</accession>